<comment type="caution">
    <text evidence="2">The sequence shown here is derived from an EMBL/GenBank/DDBJ whole genome shotgun (WGS) entry which is preliminary data.</text>
</comment>
<dbReference type="EMBL" id="AATP01000002">
    <property type="protein sequence ID" value="EAU41631.1"/>
    <property type="molecule type" value="Genomic_DNA"/>
</dbReference>
<organism evidence="2 3">
    <name type="scientific">Fulvimarina pelagi HTCC2506</name>
    <dbReference type="NCBI Taxonomy" id="314231"/>
    <lineage>
        <taxon>Bacteria</taxon>
        <taxon>Pseudomonadati</taxon>
        <taxon>Pseudomonadota</taxon>
        <taxon>Alphaproteobacteria</taxon>
        <taxon>Hyphomicrobiales</taxon>
        <taxon>Aurantimonadaceae</taxon>
        <taxon>Fulvimarina</taxon>
    </lineage>
</organism>
<reference evidence="2 3" key="1">
    <citation type="journal article" date="2010" name="J. Bacteriol.">
        <title>Genome sequence of Fulvimarina pelagi HTCC2506T, a Mn(II)-oxidizing alphaproteobacterium possessing an aerobic anoxygenic photosynthetic gene cluster and Xanthorhodopsin.</title>
        <authorList>
            <person name="Kang I."/>
            <person name="Oh H.M."/>
            <person name="Lim S.I."/>
            <person name="Ferriera S."/>
            <person name="Giovannoni S.J."/>
            <person name="Cho J.C."/>
        </authorList>
    </citation>
    <scope>NUCLEOTIDE SEQUENCE [LARGE SCALE GENOMIC DNA]</scope>
    <source>
        <strain evidence="2 3">HTCC2506</strain>
    </source>
</reference>
<dbReference type="HOGENOM" id="CLU_3365143_0_0_5"/>
<feature type="region of interest" description="Disordered" evidence="1">
    <location>
        <begin position="1"/>
        <end position="22"/>
    </location>
</feature>
<proteinExistence type="predicted"/>
<dbReference type="Proteomes" id="UP000004310">
    <property type="component" value="Unassembled WGS sequence"/>
</dbReference>
<evidence type="ECO:0000313" key="3">
    <source>
        <dbReference type="Proteomes" id="UP000004310"/>
    </source>
</evidence>
<evidence type="ECO:0000313" key="2">
    <source>
        <dbReference type="EMBL" id="EAU41631.1"/>
    </source>
</evidence>
<dbReference type="AlphaFoldDB" id="Q0G450"/>
<accession>Q0G450</accession>
<gene>
    <name evidence="2" type="ORF">FP2506_14399</name>
</gene>
<sequence length="35" mass="3619">MAAIGAADEETGSDGGDNPLGWLGSALRYRLVEEP</sequence>
<protein>
    <submittedName>
        <fullName evidence="2">Uncharacterized protein</fullName>
    </submittedName>
</protein>
<evidence type="ECO:0000256" key="1">
    <source>
        <dbReference type="SAM" id="MobiDB-lite"/>
    </source>
</evidence>
<keyword evidence="3" id="KW-1185">Reference proteome</keyword>
<name>Q0G450_9HYPH</name>